<evidence type="ECO:0000256" key="8">
    <source>
        <dbReference type="ARBA" id="ARBA00023326"/>
    </source>
</evidence>
<evidence type="ECO:0000256" key="6">
    <source>
        <dbReference type="ARBA" id="ARBA00023277"/>
    </source>
</evidence>
<keyword evidence="5" id="KW-0136">Cellulose degradation</keyword>
<dbReference type="InterPro" id="IPR017853">
    <property type="entry name" value="GH"/>
</dbReference>
<comment type="caution">
    <text evidence="10">The sequence shown here is derived from an EMBL/GenBank/DDBJ whole genome shotgun (WGS) entry which is preliminary data.</text>
</comment>
<dbReference type="NCBIfam" id="TIGR03356">
    <property type="entry name" value="BGL"/>
    <property type="match status" value="1"/>
</dbReference>
<dbReference type="InterPro" id="IPR001360">
    <property type="entry name" value="Glyco_hydro_1"/>
</dbReference>
<dbReference type="EMBL" id="JABFDN010000001">
    <property type="protein sequence ID" value="NPU63970.1"/>
    <property type="molecule type" value="Genomic_DNA"/>
</dbReference>
<dbReference type="InterPro" id="IPR033132">
    <property type="entry name" value="GH_1_N_CS"/>
</dbReference>
<dbReference type="EC" id="3.2.1.21" evidence="3 9"/>
<dbReference type="GO" id="GO:0004565">
    <property type="term" value="F:beta-galactosidase activity"/>
    <property type="evidence" value="ECO:0007669"/>
    <property type="project" value="UniProtKB-EC"/>
</dbReference>
<evidence type="ECO:0000256" key="5">
    <source>
        <dbReference type="ARBA" id="ARBA00023001"/>
    </source>
</evidence>
<sequence length="486" mass="53644">MPNDVSRRDLAKLAGLAALGAANGPAQAEEAAVREDASRRFPADFVWGTATSSYQIEGGATADGRGPSIWDVFTRIQGNIEDASTGDVACDHYNRYKDDVRLIRELGCRAYRFSIAWPRLFPDGGLTPNPKGLDFYSRLVDELLANGIEPYATLYHWDLPQALQDRIGGWRSADTAKAFAHYAGYVAQHLSDRVKTIFTINECGRFIPFGYGLGVDAPGLKLPPQEVNQARHHVALAHGLAVQAIRAQGRAGTRVGMAENITACLPAIDTPENIRAAEIATREMNAGFLNVILEGRYTDGFLAWSGKDAPVFTADELKTIAAPVDFVGLNIYAPQAYVVASDRPAGFDVLPMPASFPHMSSPWLLVGPETAYWVPKLAAKIWNLKTIYITENGTSSDDRITADGKVHDLDRVMYLRNYLAQLQRATSEGVPVKGYFLWSLMDNFEWVFGYKQRFGVYHVDFDTQVRTPKLSASYYRHVITRNAVSA</sequence>
<dbReference type="PROSITE" id="PS00653">
    <property type="entry name" value="GLYCOSYL_HYDROL_F1_2"/>
    <property type="match status" value="1"/>
</dbReference>
<evidence type="ECO:0000256" key="1">
    <source>
        <dbReference type="ARBA" id="ARBA00000448"/>
    </source>
</evidence>
<accession>A0ABX2C8J6</accession>
<dbReference type="RefSeq" id="WP_172108858.1">
    <property type="nucleotide sequence ID" value="NZ_JABFDN010000001.1"/>
</dbReference>
<dbReference type="InterPro" id="IPR017736">
    <property type="entry name" value="Glyco_hydro_1_beta-glucosidase"/>
</dbReference>
<keyword evidence="7 9" id="KW-0326">Glycosidase</keyword>
<keyword evidence="8" id="KW-0624">Polysaccharide degradation</keyword>
<keyword evidence="11" id="KW-1185">Reference proteome</keyword>
<name>A0ABX2C8J6_9BRAD</name>
<reference evidence="10" key="1">
    <citation type="submission" date="2020-05" db="EMBL/GenBank/DDBJ databases">
        <title>Nod-independent and nitrogen-fixing Bradyrhizobium aeschynomene sp. nov. isolated from nodules of Aeschynomene indica.</title>
        <authorList>
            <person name="Zhang Z."/>
        </authorList>
    </citation>
    <scope>NUCLEOTIDE SEQUENCE</scope>
    <source>
        <strain evidence="10">83012</strain>
    </source>
</reference>
<dbReference type="Gene3D" id="3.20.20.80">
    <property type="entry name" value="Glycosidases"/>
    <property type="match status" value="1"/>
</dbReference>
<keyword evidence="4 9" id="KW-0378">Hydrolase</keyword>
<evidence type="ECO:0000313" key="10">
    <source>
        <dbReference type="EMBL" id="NPU63970.1"/>
    </source>
</evidence>
<dbReference type="PANTHER" id="PTHR10353">
    <property type="entry name" value="GLYCOSYL HYDROLASE"/>
    <property type="match status" value="1"/>
</dbReference>
<evidence type="ECO:0000256" key="7">
    <source>
        <dbReference type="ARBA" id="ARBA00023295"/>
    </source>
</evidence>
<dbReference type="PRINTS" id="PR00131">
    <property type="entry name" value="GLHYDRLASE1"/>
</dbReference>
<evidence type="ECO:0000313" key="11">
    <source>
        <dbReference type="Proteomes" id="UP000886476"/>
    </source>
</evidence>
<evidence type="ECO:0000256" key="3">
    <source>
        <dbReference type="ARBA" id="ARBA00012744"/>
    </source>
</evidence>
<organism evidence="10 11">
    <name type="scientific">Bradyrhizobium aeschynomenes</name>
    <dbReference type="NCBI Taxonomy" id="2734909"/>
    <lineage>
        <taxon>Bacteria</taxon>
        <taxon>Pseudomonadati</taxon>
        <taxon>Pseudomonadota</taxon>
        <taxon>Alphaproteobacteria</taxon>
        <taxon>Hyphomicrobiales</taxon>
        <taxon>Nitrobacteraceae</taxon>
        <taxon>Bradyrhizobium</taxon>
    </lineage>
</organism>
<evidence type="ECO:0000256" key="4">
    <source>
        <dbReference type="ARBA" id="ARBA00022801"/>
    </source>
</evidence>
<dbReference type="Proteomes" id="UP000886476">
    <property type="component" value="Unassembled WGS sequence"/>
</dbReference>
<evidence type="ECO:0000256" key="2">
    <source>
        <dbReference type="ARBA" id="ARBA00010838"/>
    </source>
</evidence>
<dbReference type="PANTHER" id="PTHR10353:SF36">
    <property type="entry name" value="LP05116P"/>
    <property type="match status" value="1"/>
</dbReference>
<dbReference type="InterPro" id="IPR006311">
    <property type="entry name" value="TAT_signal"/>
</dbReference>
<dbReference type="PROSITE" id="PS51318">
    <property type="entry name" value="TAT"/>
    <property type="match status" value="1"/>
</dbReference>
<comment type="similarity">
    <text evidence="2 9">Belongs to the glycosyl hydrolase 1 family.</text>
</comment>
<dbReference type="Pfam" id="PF00232">
    <property type="entry name" value="Glyco_hydro_1"/>
    <property type="match status" value="1"/>
</dbReference>
<comment type="catalytic activity">
    <reaction evidence="1 9">
        <text>Hydrolysis of terminal, non-reducing beta-D-glucosyl residues with release of beta-D-glucose.</text>
        <dbReference type="EC" id="3.2.1.21"/>
    </reaction>
</comment>
<keyword evidence="6" id="KW-0119">Carbohydrate metabolism</keyword>
<gene>
    <name evidence="10" type="ORF">HL667_03060</name>
</gene>
<protein>
    <recommendedName>
        <fullName evidence="3 9">Beta-glucosidase</fullName>
        <ecNumber evidence="3 9">3.2.1.21</ecNumber>
    </recommendedName>
</protein>
<dbReference type="SUPFAM" id="SSF51445">
    <property type="entry name" value="(Trans)glycosidases"/>
    <property type="match status" value="1"/>
</dbReference>
<evidence type="ECO:0000256" key="9">
    <source>
        <dbReference type="RuleBase" id="RU361175"/>
    </source>
</evidence>
<proteinExistence type="inferred from homology"/>